<reference evidence="2" key="1">
    <citation type="submission" date="2015-09" db="EMBL/GenBank/DDBJ databases">
        <authorList>
            <consortium name="Pathogen Informatics"/>
        </authorList>
    </citation>
    <scope>NUCLEOTIDE SEQUENCE [LARGE SCALE GENOMIC DNA]</scope>
    <source>
        <strain evidence="2">Lake Konstanz</strain>
    </source>
</reference>
<dbReference type="VEuPathDB" id="TriTrypDB:BSAL_79880c"/>
<gene>
    <name evidence="1" type="ORF">BSAL_79880c</name>
</gene>
<dbReference type="AlphaFoldDB" id="A0A0S4J159"/>
<dbReference type="InterPro" id="IPR043502">
    <property type="entry name" value="DNA/RNA_pol_sf"/>
</dbReference>
<name>A0A0S4J159_BODSA</name>
<evidence type="ECO:0000313" key="1">
    <source>
        <dbReference type="EMBL" id="CUG47124.1"/>
    </source>
</evidence>
<dbReference type="Proteomes" id="UP000051952">
    <property type="component" value="Unassembled WGS sequence"/>
</dbReference>
<organism evidence="1 2">
    <name type="scientific">Bodo saltans</name>
    <name type="common">Flagellated protozoan</name>
    <dbReference type="NCBI Taxonomy" id="75058"/>
    <lineage>
        <taxon>Eukaryota</taxon>
        <taxon>Discoba</taxon>
        <taxon>Euglenozoa</taxon>
        <taxon>Kinetoplastea</taxon>
        <taxon>Metakinetoplastina</taxon>
        <taxon>Eubodonida</taxon>
        <taxon>Bodonidae</taxon>
        <taxon>Bodo</taxon>
    </lineage>
</organism>
<evidence type="ECO:0000313" key="2">
    <source>
        <dbReference type="Proteomes" id="UP000051952"/>
    </source>
</evidence>
<keyword evidence="2" id="KW-1185">Reference proteome</keyword>
<protein>
    <recommendedName>
        <fullName evidence="3">Reverse transcriptase domain-containing protein</fullName>
    </recommendedName>
</protein>
<dbReference type="SUPFAM" id="SSF56672">
    <property type="entry name" value="DNA/RNA polymerases"/>
    <property type="match status" value="1"/>
</dbReference>
<dbReference type="EMBL" id="CYKH01000830">
    <property type="protein sequence ID" value="CUG47124.1"/>
    <property type="molecule type" value="Genomic_DNA"/>
</dbReference>
<accession>A0A0S4J159</accession>
<evidence type="ECO:0008006" key="3">
    <source>
        <dbReference type="Google" id="ProtNLM"/>
    </source>
</evidence>
<sequence length="602" mass="67996">MNQHELDEEALVYDVGHHDPHHCKEILPEKRDRSPDEKRPSLALEPITNAGGLRLHLLRRQTKYIICALSLLQGDFLEDIAVPPPNVPRVARIPPSELLANAVAHTCPRGMIKLFMVVFTQPKTIGGDRLIGHPAELNAAFKPPPFQLMTLTSMLAHLTDVGRQSGTLCFIEADFKNFFPQIALGPKLRNYMGIATMDPSRKRTEYLVQRVLTQGWNASTLIAQSIAWTIIEHQNPDDEDLCLVTGQEDFPPAYKFARHPLGLALIIIVYDNILIAASSPALAKLWETRLDRNTKYFNAVLKYSKASTDDCTFCGIDLQWRNNNLSWRTTPATFERWQRKDITNRSARTTTSLLGAILRQYYVRNTSPLERRVPTQILRSILISMTNAEPPAWNKKNHITAETANILLQLRDNMSNSWCTLQQPADDPLIIVTDATPTRTCFLIFTTSGETMKETQKQSHSIPEDGIAVTEALAIMQAILALPKYERPRSAIIVTDNTTAGRSLSKGYSLHPEVDVVIQKTLEAAETRNVSIRTVIDILSQENVADVGTRHQNWDSEDAMTRYRHTLRRVNECLPLYKLGAKWIDRRDIAAEEPQSETETML</sequence>
<proteinExistence type="predicted"/>